<proteinExistence type="predicted"/>
<protein>
    <submittedName>
        <fullName evidence="3">DUF3530 family protein</fullName>
    </submittedName>
</protein>
<dbReference type="Gene3D" id="3.40.50.1820">
    <property type="entry name" value="alpha/beta hydrolase"/>
    <property type="match status" value="1"/>
</dbReference>
<organism evidence="3 4">
    <name type="scientific">Pseudomonas leptonychotis</name>
    <dbReference type="NCBI Taxonomy" id="2448482"/>
    <lineage>
        <taxon>Bacteria</taxon>
        <taxon>Pseudomonadati</taxon>
        <taxon>Pseudomonadota</taxon>
        <taxon>Gammaproteobacteria</taxon>
        <taxon>Pseudomonadales</taxon>
        <taxon>Pseudomonadaceae</taxon>
        <taxon>Pseudomonas</taxon>
    </lineage>
</organism>
<feature type="compositionally biased region" description="Polar residues" evidence="1">
    <location>
        <begin position="171"/>
        <end position="180"/>
    </location>
</feature>
<evidence type="ECO:0000256" key="1">
    <source>
        <dbReference type="SAM" id="MobiDB-lite"/>
    </source>
</evidence>
<dbReference type="EMBL" id="RFLV01000001">
    <property type="protein sequence ID" value="TIH11096.1"/>
    <property type="molecule type" value="Genomic_DNA"/>
</dbReference>
<evidence type="ECO:0000313" key="4">
    <source>
        <dbReference type="Proteomes" id="UP000307541"/>
    </source>
</evidence>
<gene>
    <name evidence="3" type="ORF">D8779_10590</name>
</gene>
<feature type="signal peptide" evidence="2">
    <location>
        <begin position="1"/>
        <end position="21"/>
    </location>
</feature>
<evidence type="ECO:0000313" key="3">
    <source>
        <dbReference type="EMBL" id="TIH11096.1"/>
    </source>
</evidence>
<accession>A0A4T2A7V7</accession>
<dbReference type="RefSeq" id="WP_136664366.1">
    <property type="nucleotide sequence ID" value="NZ_RFLV01000001.1"/>
</dbReference>
<feature type="region of interest" description="Disordered" evidence="1">
    <location>
        <begin position="118"/>
        <end position="192"/>
    </location>
</feature>
<dbReference type="AlphaFoldDB" id="A0A4T2A7V7"/>
<keyword evidence="4" id="KW-1185">Reference proteome</keyword>
<evidence type="ECO:0000256" key="2">
    <source>
        <dbReference type="SAM" id="SignalP"/>
    </source>
</evidence>
<dbReference type="Pfam" id="PF12048">
    <property type="entry name" value="DUF3530"/>
    <property type="match status" value="1"/>
</dbReference>
<comment type="caution">
    <text evidence="3">The sequence shown here is derived from an EMBL/GenBank/DDBJ whole genome shotgun (WGS) entry which is preliminary data.</text>
</comment>
<sequence>MFSRPAALALSLLLSISPLHAEEEPSAADTPAEPAEELRAPLTERSELEATALEQQLEQKEQQQLHAGAERFLALWLPANVPEPNGVVIILPGDDESADWPQSVGPLRRKLPNGGWHSLSLTLPDPNNVAPPLRSAEPPETDPADEAAADATKATTEEDTEGSPATDDAATPTSNSQLDSAETAASKVKSIEEQQKAHAERVLARIESAIGFAEQQQAKTIVLLGHGSGSYWAARYLAERKPAQIQNLLLVAAQLPAGYTPPLDELIPQLQLATGDFYYKDLSADRQAALKRSQASKRHKHPTYVQIAMKALPGNREAEQEQLYRRIRGWLTLKLQAK</sequence>
<feature type="chain" id="PRO_5020371274" evidence="2">
    <location>
        <begin position="22"/>
        <end position="338"/>
    </location>
</feature>
<keyword evidence="2" id="KW-0732">Signal</keyword>
<name>A0A4T2A7V7_9PSED</name>
<dbReference type="InterPro" id="IPR022529">
    <property type="entry name" value="DUF3530"/>
</dbReference>
<feature type="compositionally biased region" description="Acidic residues" evidence="1">
    <location>
        <begin position="139"/>
        <end position="148"/>
    </location>
</feature>
<dbReference type="OrthoDB" id="6193602at2"/>
<dbReference type="SUPFAM" id="SSF53474">
    <property type="entry name" value="alpha/beta-Hydrolases"/>
    <property type="match status" value="1"/>
</dbReference>
<reference evidence="3 4" key="1">
    <citation type="submission" date="2018-10" db="EMBL/GenBank/DDBJ databases">
        <title>Pseudomonas leptonychotis sp. nov., isolated from Weddell seals in Antarctica.</title>
        <authorList>
            <person name="Novakova D."/>
            <person name="Svec P."/>
            <person name="Kralova S."/>
            <person name="Kristofova L."/>
            <person name="Zeman M."/>
            <person name="Pantucek R."/>
            <person name="Maslanova I."/>
            <person name="Sedlacek I."/>
        </authorList>
    </citation>
    <scope>NUCLEOTIDE SEQUENCE [LARGE SCALE GENOMIC DNA]</scope>
    <source>
        <strain evidence="3 4">CCM 8849</strain>
    </source>
</reference>
<dbReference type="Proteomes" id="UP000307541">
    <property type="component" value="Unassembled WGS sequence"/>
</dbReference>
<feature type="region of interest" description="Disordered" evidence="1">
    <location>
        <begin position="22"/>
        <end position="41"/>
    </location>
</feature>
<dbReference type="InterPro" id="IPR029058">
    <property type="entry name" value="AB_hydrolase_fold"/>
</dbReference>